<dbReference type="Pfam" id="PF21597">
    <property type="entry name" value="TetR_C_43"/>
    <property type="match status" value="1"/>
</dbReference>
<feature type="region of interest" description="Disordered" evidence="5">
    <location>
        <begin position="1"/>
        <end position="36"/>
    </location>
</feature>
<accession>A0A7Y0LYH1</accession>
<dbReference type="Gene3D" id="1.10.357.10">
    <property type="entry name" value="Tetracycline Repressor, domain 2"/>
    <property type="match status" value="1"/>
</dbReference>
<feature type="domain" description="HTH tetR-type" evidence="6">
    <location>
        <begin position="37"/>
        <end position="96"/>
    </location>
</feature>
<dbReference type="PANTHER" id="PTHR30055">
    <property type="entry name" value="HTH-TYPE TRANSCRIPTIONAL REGULATOR RUTR"/>
    <property type="match status" value="1"/>
</dbReference>
<dbReference type="InterPro" id="IPR009057">
    <property type="entry name" value="Homeodomain-like_sf"/>
</dbReference>
<evidence type="ECO:0000259" key="6">
    <source>
        <dbReference type="PROSITE" id="PS50977"/>
    </source>
</evidence>
<comment type="caution">
    <text evidence="7">The sequence shown here is derived from an EMBL/GenBank/DDBJ whole genome shotgun (WGS) entry which is preliminary data.</text>
</comment>
<keyword evidence="1" id="KW-0805">Transcription regulation</keyword>
<name>A0A7Y0LYH1_CELFI</name>
<dbReference type="InterPro" id="IPR050109">
    <property type="entry name" value="HTH-type_TetR-like_transc_reg"/>
</dbReference>
<dbReference type="Proteomes" id="UP000562124">
    <property type="component" value="Unassembled WGS sequence"/>
</dbReference>
<dbReference type="PRINTS" id="PR00455">
    <property type="entry name" value="HTHTETR"/>
</dbReference>
<dbReference type="PANTHER" id="PTHR30055:SF234">
    <property type="entry name" value="HTH-TYPE TRANSCRIPTIONAL REGULATOR BETI"/>
    <property type="match status" value="1"/>
</dbReference>
<protein>
    <submittedName>
        <fullName evidence="7">TetR/AcrR family transcriptional regulator</fullName>
    </submittedName>
</protein>
<dbReference type="InterPro" id="IPR001647">
    <property type="entry name" value="HTH_TetR"/>
</dbReference>
<feature type="DNA-binding region" description="H-T-H motif" evidence="4">
    <location>
        <begin position="59"/>
        <end position="78"/>
    </location>
</feature>
<evidence type="ECO:0000313" key="7">
    <source>
        <dbReference type="EMBL" id="NMR19072.1"/>
    </source>
</evidence>
<dbReference type="SUPFAM" id="SSF46689">
    <property type="entry name" value="Homeodomain-like"/>
    <property type="match status" value="1"/>
</dbReference>
<evidence type="ECO:0000256" key="2">
    <source>
        <dbReference type="ARBA" id="ARBA00023125"/>
    </source>
</evidence>
<keyword evidence="8" id="KW-1185">Reference proteome</keyword>
<evidence type="ECO:0000256" key="5">
    <source>
        <dbReference type="SAM" id="MobiDB-lite"/>
    </source>
</evidence>
<evidence type="ECO:0000313" key="8">
    <source>
        <dbReference type="Proteomes" id="UP000562124"/>
    </source>
</evidence>
<dbReference type="AlphaFoldDB" id="A0A7Y0LYH1"/>
<proteinExistence type="predicted"/>
<dbReference type="EMBL" id="JABCJJ010000002">
    <property type="protein sequence ID" value="NMR19072.1"/>
    <property type="molecule type" value="Genomic_DNA"/>
</dbReference>
<evidence type="ECO:0000256" key="3">
    <source>
        <dbReference type="ARBA" id="ARBA00023163"/>
    </source>
</evidence>
<keyword evidence="2 4" id="KW-0238">DNA-binding</keyword>
<evidence type="ECO:0000256" key="4">
    <source>
        <dbReference type="PROSITE-ProRule" id="PRU00335"/>
    </source>
</evidence>
<reference evidence="7 8" key="1">
    <citation type="submission" date="2020-04" db="EMBL/GenBank/DDBJ databases">
        <title>Sequencing and Assembly of C. fimi.</title>
        <authorList>
            <person name="Ramsey A.R."/>
        </authorList>
    </citation>
    <scope>NUCLEOTIDE SEQUENCE [LARGE SCALE GENOMIC DNA]</scope>
    <source>
        <strain evidence="7 8">SB</strain>
    </source>
</reference>
<gene>
    <name evidence="7" type="ORF">HIR71_02360</name>
</gene>
<dbReference type="GO" id="GO:0000976">
    <property type="term" value="F:transcription cis-regulatory region binding"/>
    <property type="evidence" value="ECO:0007669"/>
    <property type="project" value="TreeGrafter"/>
</dbReference>
<dbReference type="InterPro" id="IPR049445">
    <property type="entry name" value="TetR_SbtR-like_C"/>
</dbReference>
<dbReference type="Pfam" id="PF00440">
    <property type="entry name" value="TetR_N"/>
    <property type="match status" value="1"/>
</dbReference>
<dbReference type="PROSITE" id="PS50977">
    <property type="entry name" value="HTH_TETR_2"/>
    <property type="match status" value="1"/>
</dbReference>
<dbReference type="GO" id="GO:0003700">
    <property type="term" value="F:DNA-binding transcription factor activity"/>
    <property type="evidence" value="ECO:0007669"/>
    <property type="project" value="TreeGrafter"/>
</dbReference>
<keyword evidence="3" id="KW-0804">Transcription</keyword>
<dbReference type="SUPFAM" id="SSF48498">
    <property type="entry name" value="Tetracyclin repressor-like, C-terminal domain"/>
    <property type="match status" value="1"/>
</dbReference>
<dbReference type="RefSeq" id="WP_169323040.1">
    <property type="nucleotide sequence ID" value="NZ_JABCJJ010000002.1"/>
</dbReference>
<dbReference type="InterPro" id="IPR036271">
    <property type="entry name" value="Tet_transcr_reg_TetR-rel_C_sf"/>
</dbReference>
<feature type="compositionally biased region" description="Pro residues" evidence="5">
    <location>
        <begin position="12"/>
        <end position="24"/>
    </location>
</feature>
<evidence type="ECO:0000256" key="1">
    <source>
        <dbReference type="ARBA" id="ARBA00023015"/>
    </source>
</evidence>
<sequence length="238" mass="25361">MDSTLADGPRPGVGPDPAVGPGPGPGAGDRPLRSDAARNRDRIVTAARELFASRGLGVGLNEVAHHAGLGVGTVYRRFPDKQVLVDAVLEEPLRQMRAVAVQAEGAERAWDGLTLLLSEGAALLTANLGLRDVALSPDGDEPTVSALRADLAQVSDRLLVRAREEGDVRPGVTGDDIAVLFWMLSELAEHSAEARPDAYRRYLQLLTDGLRSGPGREELSAPLDRAEVAEISRRWAGR</sequence>
<organism evidence="7 8">
    <name type="scientific">Cellulomonas fimi</name>
    <dbReference type="NCBI Taxonomy" id="1708"/>
    <lineage>
        <taxon>Bacteria</taxon>
        <taxon>Bacillati</taxon>
        <taxon>Actinomycetota</taxon>
        <taxon>Actinomycetes</taxon>
        <taxon>Micrococcales</taxon>
        <taxon>Cellulomonadaceae</taxon>
        <taxon>Cellulomonas</taxon>
    </lineage>
</organism>